<dbReference type="SMART" id="SM00327">
    <property type="entry name" value="VWA"/>
    <property type="match status" value="1"/>
</dbReference>
<protein>
    <submittedName>
        <fullName evidence="3">VWA domain-containing protein</fullName>
    </submittedName>
</protein>
<comment type="caution">
    <text evidence="3">The sequence shown here is derived from an EMBL/GenBank/DDBJ whole genome shotgun (WGS) entry which is preliminary data.</text>
</comment>
<evidence type="ECO:0000313" key="3">
    <source>
        <dbReference type="EMBL" id="MBR9971142.1"/>
    </source>
</evidence>
<sequence>MTRTISAPAAIGVICATVLGALFCVAAPAAVAADRAPMLMEGKKTLYQRVLSRPGAVLKRQAGDGPGAQQPALTRFYVYSRQNIGGVAWLEVGLTAKGKTDGWLREDLTLPWKQQLTLAFTNPAGRERALMFNDRKDLAAIVEADKPASQVQPLRKAVEAGKGDPRVVSEEPANYVDIAKQFYLLPILDAEETFSGQGHRVRLLHIASVSAQEDKKPAASPDKNRASLLTNFRAAVVFVIDSTMSMDPYIDRTRNAVRRITEKIDKAGLSDRVKFGLVAFRSNVEASPGLEYTARLYADPSQVKNGEDFQKRVASLKGATVSSARFSEDAYAGVMTAVNQVPWTDFGGRYVVLITDAGALRGGDPLSSTKLDAEQVRLEALHRGLAVYTLHLKTPSGKQNHAEAESQYKVLSNHPLLSAPLYYPVDAGAVDQFGQMVDTLADAIVGQVNGAYRGEETAGAARTADAGYSKSAAKDDGSRIRMDATMLGHAMQLAYLGRAEGTKAPPLFSAWITDRDLVKPDIATTEVRVLLTKSQLSDMQQVLQSIAKAGQAAQLSPTDFFAKMRSAAAVMGRDPNAINNANAVKLADLGLMGEYLDDLPYRSKILDIDQQTWSSWSISQQQSFLDEVNRKLRLYQIYHDDVDRWVALDGGADPGEAVYPLPLDALP</sequence>
<dbReference type="Proteomes" id="UP000680714">
    <property type="component" value="Unassembled WGS sequence"/>
</dbReference>
<dbReference type="SUPFAM" id="SSF53300">
    <property type="entry name" value="vWA-like"/>
    <property type="match status" value="1"/>
</dbReference>
<proteinExistence type="predicted"/>
<feature type="chain" id="PRO_5047487609" evidence="1">
    <location>
        <begin position="33"/>
        <end position="667"/>
    </location>
</feature>
<keyword evidence="4" id="KW-1185">Reference proteome</keyword>
<feature type="signal peptide" evidence="1">
    <location>
        <begin position="1"/>
        <end position="32"/>
    </location>
</feature>
<dbReference type="EMBL" id="JAGTUF010000003">
    <property type="protein sequence ID" value="MBR9971142.1"/>
    <property type="molecule type" value="Genomic_DNA"/>
</dbReference>
<feature type="domain" description="VWFA" evidence="2">
    <location>
        <begin position="235"/>
        <end position="440"/>
    </location>
</feature>
<dbReference type="PROSITE" id="PS50234">
    <property type="entry name" value="VWFA"/>
    <property type="match status" value="1"/>
</dbReference>
<dbReference type="RefSeq" id="WP_211546654.1">
    <property type="nucleotide sequence ID" value="NZ_JAGTUF010000003.1"/>
</dbReference>
<keyword evidence="1" id="KW-0732">Signal</keyword>
<dbReference type="InterPro" id="IPR036465">
    <property type="entry name" value="vWFA_dom_sf"/>
</dbReference>
<reference evidence="3 4" key="1">
    <citation type="submission" date="2021-04" db="EMBL/GenBank/DDBJ databases">
        <title>Magnetospirillum sulfuroxidans sp. nov., a facultative chemolithoautotrophic sulfur-oxidizing alphaproteobacterium isolated from freshwater sediment and proposals for Paramagetospirillum gen. nov., and Magnetospirillaceae fam. nov.</title>
        <authorList>
            <person name="Koziaeva V."/>
            <person name="Geelhoed J.S."/>
            <person name="Sorokin D.Y."/>
            <person name="Grouzdev D.S."/>
        </authorList>
    </citation>
    <scope>NUCLEOTIDE SEQUENCE [LARGE SCALE GENOMIC DNA]</scope>
    <source>
        <strain evidence="3 4">J10</strain>
    </source>
</reference>
<evidence type="ECO:0000313" key="4">
    <source>
        <dbReference type="Proteomes" id="UP000680714"/>
    </source>
</evidence>
<organism evidence="3 4">
    <name type="scientific">Magnetospirillum sulfuroxidans</name>
    <dbReference type="NCBI Taxonomy" id="611300"/>
    <lineage>
        <taxon>Bacteria</taxon>
        <taxon>Pseudomonadati</taxon>
        <taxon>Pseudomonadota</taxon>
        <taxon>Alphaproteobacteria</taxon>
        <taxon>Rhodospirillales</taxon>
        <taxon>Rhodospirillaceae</taxon>
        <taxon>Magnetospirillum</taxon>
    </lineage>
</organism>
<dbReference type="InterPro" id="IPR002035">
    <property type="entry name" value="VWF_A"/>
</dbReference>
<dbReference type="CDD" id="cd00198">
    <property type="entry name" value="vWFA"/>
    <property type="match status" value="1"/>
</dbReference>
<accession>A0ABS5IAE5</accession>
<name>A0ABS5IAE5_9PROT</name>
<dbReference type="Gene3D" id="3.40.50.410">
    <property type="entry name" value="von Willebrand factor, type A domain"/>
    <property type="match status" value="1"/>
</dbReference>
<gene>
    <name evidence="3" type="ORF">KEC16_05380</name>
</gene>
<evidence type="ECO:0000256" key="1">
    <source>
        <dbReference type="SAM" id="SignalP"/>
    </source>
</evidence>
<evidence type="ECO:0000259" key="2">
    <source>
        <dbReference type="PROSITE" id="PS50234"/>
    </source>
</evidence>